<keyword evidence="1" id="KW-1133">Transmembrane helix</keyword>
<reference evidence="2 3" key="1">
    <citation type="submission" date="2019-01" db="EMBL/GenBank/DDBJ databases">
        <title>Draft genome sequences of three monokaryotic isolates of the white-rot basidiomycete fungus Dichomitus squalens.</title>
        <authorList>
            <consortium name="DOE Joint Genome Institute"/>
            <person name="Lopez S.C."/>
            <person name="Andreopoulos B."/>
            <person name="Pangilinan J."/>
            <person name="Lipzen A."/>
            <person name="Riley R."/>
            <person name="Ahrendt S."/>
            <person name="Ng V."/>
            <person name="Barry K."/>
            <person name="Daum C."/>
            <person name="Grigoriev I.V."/>
            <person name="Hilden K.S."/>
            <person name="Makela M.R."/>
            <person name="de Vries R.P."/>
        </authorList>
    </citation>
    <scope>NUCLEOTIDE SEQUENCE [LARGE SCALE GENOMIC DNA]</scope>
    <source>
        <strain evidence="2 3">CBS 464.89</strain>
    </source>
</reference>
<proteinExistence type="predicted"/>
<name>A0A4Q9PIR0_9APHY</name>
<protein>
    <submittedName>
        <fullName evidence="2">Uncharacterized protein</fullName>
    </submittedName>
</protein>
<feature type="transmembrane region" description="Helical" evidence="1">
    <location>
        <begin position="12"/>
        <end position="31"/>
    </location>
</feature>
<dbReference type="Proteomes" id="UP000292082">
    <property type="component" value="Unassembled WGS sequence"/>
</dbReference>
<organism evidence="2 3">
    <name type="scientific">Dichomitus squalens</name>
    <dbReference type="NCBI Taxonomy" id="114155"/>
    <lineage>
        <taxon>Eukaryota</taxon>
        <taxon>Fungi</taxon>
        <taxon>Dikarya</taxon>
        <taxon>Basidiomycota</taxon>
        <taxon>Agaricomycotina</taxon>
        <taxon>Agaricomycetes</taxon>
        <taxon>Polyporales</taxon>
        <taxon>Polyporaceae</taxon>
        <taxon>Dichomitus</taxon>
    </lineage>
</organism>
<sequence>MVSKELRRPCSTCYLLRVVLTLFCLSFYRLGRSSPAQTRVSIMAARLKTSCRESGIIWNTEGFLTENEAGGPEE</sequence>
<accession>A0A4Q9PIR0</accession>
<gene>
    <name evidence="2" type="ORF">BD310DRAFT_937002</name>
</gene>
<keyword evidence="1" id="KW-0472">Membrane</keyword>
<dbReference type="AlphaFoldDB" id="A0A4Q9PIR0"/>
<keyword evidence="1" id="KW-0812">Transmembrane</keyword>
<dbReference type="EMBL" id="ML145201">
    <property type="protein sequence ID" value="TBU53944.1"/>
    <property type="molecule type" value="Genomic_DNA"/>
</dbReference>
<keyword evidence="3" id="KW-1185">Reference proteome</keyword>
<evidence type="ECO:0000313" key="2">
    <source>
        <dbReference type="EMBL" id="TBU53944.1"/>
    </source>
</evidence>
<evidence type="ECO:0000256" key="1">
    <source>
        <dbReference type="SAM" id="Phobius"/>
    </source>
</evidence>
<evidence type="ECO:0000313" key="3">
    <source>
        <dbReference type="Proteomes" id="UP000292082"/>
    </source>
</evidence>